<evidence type="ECO:0000313" key="3">
    <source>
        <dbReference type="Proteomes" id="UP001596174"/>
    </source>
</evidence>
<comment type="caution">
    <text evidence="2">The sequence shown here is derived from an EMBL/GenBank/DDBJ whole genome shotgun (WGS) entry which is preliminary data.</text>
</comment>
<evidence type="ECO:0000313" key="2">
    <source>
        <dbReference type="EMBL" id="MFC5908774.1"/>
    </source>
</evidence>
<dbReference type="Proteomes" id="UP001596174">
    <property type="component" value="Unassembled WGS sequence"/>
</dbReference>
<proteinExistence type="predicted"/>
<accession>A0ABW1G210</accession>
<feature type="compositionally biased region" description="Low complexity" evidence="1">
    <location>
        <begin position="14"/>
        <end position="26"/>
    </location>
</feature>
<feature type="region of interest" description="Disordered" evidence="1">
    <location>
        <begin position="1"/>
        <end position="58"/>
    </location>
</feature>
<evidence type="ECO:0000256" key="1">
    <source>
        <dbReference type="SAM" id="MobiDB-lite"/>
    </source>
</evidence>
<feature type="compositionally biased region" description="Basic and acidic residues" evidence="1">
    <location>
        <begin position="41"/>
        <end position="58"/>
    </location>
</feature>
<gene>
    <name evidence="2" type="ORF">ACFP3V_16320</name>
</gene>
<sequence>MRRRAVQDGQADSEATAMATATPPTEELADLAEVVQAEEGSTPRKTADPDGRDEGLLE</sequence>
<name>A0ABW1G210_9ACTN</name>
<reference evidence="3" key="1">
    <citation type="journal article" date="2019" name="Int. J. Syst. Evol. Microbiol.">
        <title>The Global Catalogue of Microorganisms (GCM) 10K type strain sequencing project: providing services to taxonomists for standard genome sequencing and annotation.</title>
        <authorList>
            <consortium name="The Broad Institute Genomics Platform"/>
            <consortium name="The Broad Institute Genome Sequencing Center for Infectious Disease"/>
            <person name="Wu L."/>
            <person name="Ma J."/>
        </authorList>
    </citation>
    <scope>NUCLEOTIDE SEQUENCE [LARGE SCALE GENOMIC DNA]</scope>
    <source>
        <strain evidence="3">JCM 4816</strain>
    </source>
</reference>
<dbReference type="EMBL" id="JBHSQJ010000064">
    <property type="protein sequence ID" value="MFC5908774.1"/>
    <property type="molecule type" value="Genomic_DNA"/>
</dbReference>
<organism evidence="2 3">
    <name type="scientific">Streptacidiphilus monticola</name>
    <dbReference type="NCBI Taxonomy" id="2161674"/>
    <lineage>
        <taxon>Bacteria</taxon>
        <taxon>Bacillati</taxon>
        <taxon>Actinomycetota</taxon>
        <taxon>Actinomycetes</taxon>
        <taxon>Kitasatosporales</taxon>
        <taxon>Streptomycetaceae</taxon>
        <taxon>Streptacidiphilus</taxon>
    </lineage>
</organism>
<keyword evidence="3" id="KW-1185">Reference proteome</keyword>
<dbReference type="RefSeq" id="WP_380583963.1">
    <property type="nucleotide sequence ID" value="NZ_JBHSQJ010000064.1"/>
</dbReference>
<protein>
    <submittedName>
        <fullName evidence="2">Uncharacterized protein</fullName>
    </submittedName>
</protein>